<dbReference type="GO" id="GO:0046872">
    <property type="term" value="F:metal ion binding"/>
    <property type="evidence" value="ECO:0007669"/>
    <property type="project" value="UniProtKB-KW"/>
</dbReference>
<sequence>MTVETLPLVSTLGVILAGGRSSRMGVDKSTLQLSGASFLEQAIKRFSELGISNYVISSNRIDGALTDRLPQIGPLGALDALMHRADRLVGVDSIVVVPIDMPLFPADGIKQLCEYGNEKQTSCYYQNHPMPFFIWLDACFAQILTKQIDAGILSVRALLEKLSAKELKYVNDQQRQNSFFNVNTPEQMQQIQSWLQN</sequence>
<dbReference type="PANTHER" id="PTHR19136:SF81">
    <property type="entry name" value="MOLYBDENUM COFACTOR GUANYLYLTRANSFERASE"/>
    <property type="match status" value="1"/>
</dbReference>
<dbReference type="InterPro" id="IPR029044">
    <property type="entry name" value="Nucleotide-diphossugar_trans"/>
</dbReference>
<dbReference type="Gene3D" id="3.90.550.10">
    <property type="entry name" value="Spore Coat Polysaccharide Biosynthesis Protein SpsA, Chain A"/>
    <property type="match status" value="1"/>
</dbReference>
<dbReference type="GO" id="GO:0016779">
    <property type="term" value="F:nucleotidyltransferase activity"/>
    <property type="evidence" value="ECO:0007669"/>
    <property type="project" value="UniProtKB-ARBA"/>
</dbReference>
<keyword evidence="5" id="KW-0460">Magnesium</keyword>
<evidence type="ECO:0000256" key="7">
    <source>
        <dbReference type="ARBA" id="ARBA00023150"/>
    </source>
</evidence>
<keyword evidence="3" id="KW-0479">Metal-binding</keyword>
<dbReference type="EMBL" id="BAEN01000038">
    <property type="protein sequence ID" value="GAC14555.1"/>
    <property type="molecule type" value="Genomic_DNA"/>
</dbReference>
<gene>
    <name evidence="9" type="primary">mobA</name>
    <name evidence="9" type="ORF">GLIP_1927</name>
</gene>
<feature type="domain" description="MobA-like NTP transferase" evidence="8">
    <location>
        <begin position="13"/>
        <end position="161"/>
    </location>
</feature>
<evidence type="ECO:0000256" key="3">
    <source>
        <dbReference type="ARBA" id="ARBA00022723"/>
    </source>
</evidence>
<accession>K6YTD6</accession>
<evidence type="ECO:0000256" key="1">
    <source>
        <dbReference type="ARBA" id="ARBA00022490"/>
    </source>
</evidence>
<dbReference type="OrthoDB" id="9788394at2"/>
<dbReference type="InterPro" id="IPR025877">
    <property type="entry name" value="MobA-like_NTP_Trfase"/>
</dbReference>
<proteinExistence type="predicted"/>
<dbReference type="GO" id="GO:0005525">
    <property type="term" value="F:GTP binding"/>
    <property type="evidence" value="ECO:0007669"/>
    <property type="project" value="UniProtKB-KW"/>
</dbReference>
<keyword evidence="4" id="KW-0547">Nucleotide-binding</keyword>
<dbReference type="CDD" id="cd02503">
    <property type="entry name" value="MobA"/>
    <property type="match status" value="1"/>
</dbReference>
<dbReference type="InterPro" id="IPR013482">
    <property type="entry name" value="Molybde_CF_guanTrfase"/>
</dbReference>
<dbReference type="SUPFAM" id="SSF53448">
    <property type="entry name" value="Nucleotide-diphospho-sugar transferases"/>
    <property type="match status" value="1"/>
</dbReference>
<dbReference type="PANTHER" id="PTHR19136">
    <property type="entry name" value="MOLYBDENUM COFACTOR GUANYLYLTRANSFERASE"/>
    <property type="match status" value="1"/>
</dbReference>
<comment type="caution">
    <text evidence="9">The sequence shown here is derived from an EMBL/GenBank/DDBJ whole genome shotgun (WGS) entry which is preliminary data.</text>
</comment>
<keyword evidence="10" id="KW-1185">Reference proteome</keyword>
<keyword evidence="7" id="KW-0501">Molybdenum cofactor biosynthesis</keyword>
<keyword evidence="1" id="KW-0963">Cytoplasm</keyword>
<organism evidence="9 10">
    <name type="scientific">Aliiglaciecola lipolytica E3</name>
    <dbReference type="NCBI Taxonomy" id="1127673"/>
    <lineage>
        <taxon>Bacteria</taxon>
        <taxon>Pseudomonadati</taxon>
        <taxon>Pseudomonadota</taxon>
        <taxon>Gammaproteobacteria</taxon>
        <taxon>Alteromonadales</taxon>
        <taxon>Alteromonadaceae</taxon>
        <taxon>Aliiglaciecola</taxon>
    </lineage>
</organism>
<evidence type="ECO:0000256" key="2">
    <source>
        <dbReference type="ARBA" id="ARBA00022679"/>
    </source>
</evidence>
<dbReference type="GO" id="GO:1902758">
    <property type="term" value="P:bis(molybdopterin guanine dinucleotide)molybdenum biosynthetic process"/>
    <property type="evidence" value="ECO:0007669"/>
    <property type="project" value="TreeGrafter"/>
</dbReference>
<evidence type="ECO:0000313" key="10">
    <source>
        <dbReference type="Proteomes" id="UP000006334"/>
    </source>
</evidence>
<dbReference type="Proteomes" id="UP000006334">
    <property type="component" value="Unassembled WGS sequence"/>
</dbReference>
<reference evidence="9 10" key="1">
    <citation type="journal article" date="2017" name="Antonie Van Leeuwenhoek">
        <title>Rhizobium rhizosphaerae sp. nov., a novel species isolated from rice rhizosphere.</title>
        <authorList>
            <person name="Zhao J.J."/>
            <person name="Zhang J."/>
            <person name="Zhang R.J."/>
            <person name="Zhang C.W."/>
            <person name="Yin H.Q."/>
            <person name="Zhang X.X."/>
        </authorList>
    </citation>
    <scope>NUCLEOTIDE SEQUENCE [LARGE SCALE GENOMIC DNA]</scope>
    <source>
        <strain evidence="9 10">E3</strain>
    </source>
</reference>
<evidence type="ECO:0000256" key="5">
    <source>
        <dbReference type="ARBA" id="ARBA00022842"/>
    </source>
</evidence>
<keyword evidence="6" id="KW-0342">GTP-binding</keyword>
<dbReference type="eggNOG" id="COG0746">
    <property type="taxonomic scope" value="Bacteria"/>
</dbReference>
<dbReference type="AlphaFoldDB" id="K6YTD6"/>
<evidence type="ECO:0000313" key="9">
    <source>
        <dbReference type="EMBL" id="GAC14555.1"/>
    </source>
</evidence>
<evidence type="ECO:0000256" key="4">
    <source>
        <dbReference type="ARBA" id="ARBA00022741"/>
    </source>
</evidence>
<evidence type="ECO:0000256" key="6">
    <source>
        <dbReference type="ARBA" id="ARBA00023134"/>
    </source>
</evidence>
<name>K6YTD6_9ALTE</name>
<keyword evidence="2" id="KW-0808">Transferase</keyword>
<dbReference type="Pfam" id="PF12804">
    <property type="entry name" value="NTP_transf_3"/>
    <property type="match status" value="1"/>
</dbReference>
<protein>
    <submittedName>
        <fullName evidence="9">Molybdopterin-guanine dinucleotide biosynthesis protein A</fullName>
    </submittedName>
</protein>
<dbReference type="STRING" id="1127673.GLIP_1927"/>
<dbReference type="RefSeq" id="WP_008844371.1">
    <property type="nucleotide sequence ID" value="NZ_BAEN01000038.1"/>
</dbReference>
<evidence type="ECO:0000259" key="8">
    <source>
        <dbReference type="Pfam" id="PF12804"/>
    </source>
</evidence>